<reference evidence="7 8" key="1">
    <citation type="journal article" date="2010" name="PLoS ONE">
        <title>The glycobiome of the rumen bacterium Butyrivibrio proteoclasticus B316(T) highlights adaptation to a polysaccharide-rich environment.</title>
        <authorList>
            <person name="Kelly W.J."/>
            <person name="Leahy S.C."/>
            <person name="Altermann E."/>
            <person name="Yeoman C.J."/>
            <person name="Dunne J.C."/>
            <person name="Kong Z."/>
            <person name="Pacheco D.M."/>
            <person name="Li D."/>
            <person name="Noel S.J."/>
            <person name="Moon C.D."/>
            <person name="Cookson A.L."/>
            <person name="Attwood G.T."/>
        </authorList>
    </citation>
    <scope>NUCLEOTIDE SEQUENCE [LARGE SCALE GENOMIC DNA]</scope>
    <source>
        <strain evidence="8">ATCC 51982 / DSM 14932 / B316</strain>
    </source>
</reference>
<dbReference type="Proteomes" id="UP000001299">
    <property type="component" value="Chromosome 1"/>
</dbReference>
<dbReference type="EMBL" id="CP001810">
    <property type="protein sequence ID" value="ADL35684.1"/>
    <property type="molecule type" value="Genomic_DNA"/>
</dbReference>
<evidence type="ECO:0000256" key="2">
    <source>
        <dbReference type="ARBA" id="ARBA00022552"/>
    </source>
</evidence>
<evidence type="ECO:0000256" key="6">
    <source>
        <dbReference type="HAMAP-Rule" id="MF_00074"/>
    </source>
</evidence>
<dbReference type="InterPro" id="IPR003682">
    <property type="entry name" value="rRNA_ssu_MeTfrase_G"/>
</dbReference>
<feature type="binding site" evidence="6">
    <location>
        <position position="86"/>
    </location>
    <ligand>
        <name>S-adenosyl-L-methionine</name>
        <dbReference type="ChEBI" id="CHEBI:59789"/>
    </ligand>
</feature>
<proteinExistence type="inferred from homology"/>
<accession>E0RW02</accession>
<dbReference type="eggNOG" id="COG0357">
    <property type="taxonomic scope" value="Bacteria"/>
</dbReference>
<keyword evidence="5 6" id="KW-0949">S-adenosyl-L-methionine</keyword>
<dbReference type="AlphaFoldDB" id="E0RW02"/>
<dbReference type="NCBIfam" id="TIGR00138">
    <property type="entry name" value="rsmG_gidB"/>
    <property type="match status" value="1"/>
</dbReference>
<organism evidence="7 8">
    <name type="scientific">Butyrivibrio proteoclasticus (strain ATCC 51982 / DSM 14932 / B316)</name>
    <name type="common">Clostridium proteoclasticum</name>
    <dbReference type="NCBI Taxonomy" id="515622"/>
    <lineage>
        <taxon>Bacteria</taxon>
        <taxon>Bacillati</taxon>
        <taxon>Bacillota</taxon>
        <taxon>Clostridia</taxon>
        <taxon>Lachnospirales</taxon>
        <taxon>Lachnospiraceae</taxon>
        <taxon>Butyrivibrio</taxon>
    </lineage>
</organism>
<keyword evidence="4 6" id="KW-0808">Transferase</keyword>
<evidence type="ECO:0000313" key="7">
    <source>
        <dbReference type="EMBL" id="ADL35684.1"/>
    </source>
</evidence>
<name>E0RW02_BUTPB</name>
<dbReference type="GO" id="GO:0070043">
    <property type="term" value="F:rRNA (guanine-N7-)-methyltransferase activity"/>
    <property type="evidence" value="ECO:0007669"/>
    <property type="project" value="UniProtKB-UniRule"/>
</dbReference>
<keyword evidence="8" id="KW-1185">Reference proteome</keyword>
<dbReference type="EC" id="2.1.1.-" evidence="6"/>
<protein>
    <recommendedName>
        <fullName evidence="6">Ribosomal RNA small subunit methyltransferase G</fullName>
        <ecNumber evidence="6">2.1.1.-</ecNumber>
    </recommendedName>
    <alternativeName>
        <fullName evidence="6">16S rRNA 7-methylguanosine methyltransferase</fullName>
        <shortName evidence="6">16S rRNA m7G methyltransferase</shortName>
    </alternativeName>
</protein>
<dbReference type="PIRSF" id="PIRSF003078">
    <property type="entry name" value="GidB"/>
    <property type="match status" value="1"/>
</dbReference>
<dbReference type="HAMAP" id="MF_00074">
    <property type="entry name" value="16SrRNA_methyltr_G"/>
    <property type="match status" value="1"/>
</dbReference>
<dbReference type="Pfam" id="PF02527">
    <property type="entry name" value="GidB"/>
    <property type="match status" value="1"/>
</dbReference>
<evidence type="ECO:0000256" key="4">
    <source>
        <dbReference type="ARBA" id="ARBA00022679"/>
    </source>
</evidence>
<comment type="similarity">
    <text evidence="6">Belongs to the methyltransferase superfamily. RNA methyltransferase RsmG family.</text>
</comment>
<dbReference type="GO" id="GO:0005829">
    <property type="term" value="C:cytosol"/>
    <property type="evidence" value="ECO:0007669"/>
    <property type="project" value="TreeGrafter"/>
</dbReference>
<evidence type="ECO:0000256" key="1">
    <source>
        <dbReference type="ARBA" id="ARBA00022490"/>
    </source>
</evidence>
<evidence type="ECO:0000313" key="8">
    <source>
        <dbReference type="Proteomes" id="UP000001299"/>
    </source>
</evidence>
<dbReference type="KEGG" id="bpb:bpr_I2954"/>
<dbReference type="FunFam" id="3.40.50.150:FF:000041">
    <property type="entry name" value="Ribosomal RNA small subunit methyltransferase G"/>
    <property type="match status" value="1"/>
</dbReference>
<dbReference type="SUPFAM" id="SSF53335">
    <property type="entry name" value="S-adenosyl-L-methionine-dependent methyltransferases"/>
    <property type="match status" value="1"/>
</dbReference>
<keyword evidence="3 6" id="KW-0489">Methyltransferase</keyword>
<feature type="binding site" evidence="6">
    <location>
        <position position="81"/>
    </location>
    <ligand>
        <name>S-adenosyl-L-methionine</name>
        <dbReference type="ChEBI" id="CHEBI:59789"/>
    </ligand>
</feature>
<comment type="function">
    <text evidence="6">Specifically methylates the N7 position of a guanine in 16S rRNA.</text>
</comment>
<comment type="subcellular location">
    <subcellularLocation>
        <location evidence="6">Cytoplasm</location>
    </subcellularLocation>
</comment>
<dbReference type="PANTHER" id="PTHR31760">
    <property type="entry name" value="S-ADENOSYL-L-METHIONINE-DEPENDENT METHYLTRANSFERASES SUPERFAMILY PROTEIN"/>
    <property type="match status" value="1"/>
</dbReference>
<dbReference type="STRING" id="515622.bpr_I2954"/>
<feature type="binding site" evidence="6">
    <location>
        <begin position="135"/>
        <end position="136"/>
    </location>
    <ligand>
        <name>S-adenosyl-L-methionine</name>
        <dbReference type="ChEBI" id="CHEBI:59789"/>
    </ligand>
</feature>
<dbReference type="PANTHER" id="PTHR31760:SF0">
    <property type="entry name" value="S-ADENOSYL-L-METHIONINE-DEPENDENT METHYLTRANSFERASES SUPERFAMILY PROTEIN"/>
    <property type="match status" value="1"/>
</dbReference>
<feature type="binding site" evidence="6">
    <location>
        <position position="157"/>
    </location>
    <ligand>
        <name>S-adenosyl-L-methionine</name>
        <dbReference type="ChEBI" id="CHEBI:59789"/>
    </ligand>
</feature>
<dbReference type="InterPro" id="IPR029063">
    <property type="entry name" value="SAM-dependent_MTases_sf"/>
</dbReference>
<evidence type="ECO:0000256" key="3">
    <source>
        <dbReference type="ARBA" id="ARBA00022603"/>
    </source>
</evidence>
<dbReference type="Gene3D" id="3.40.50.150">
    <property type="entry name" value="Vaccinia Virus protein VP39"/>
    <property type="match status" value="1"/>
</dbReference>
<keyword evidence="1 6" id="KW-0963">Cytoplasm</keyword>
<evidence type="ECO:0000256" key="5">
    <source>
        <dbReference type="ARBA" id="ARBA00022691"/>
    </source>
</evidence>
<gene>
    <name evidence="7" type="primary">gidB</name>
    <name evidence="6" type="synonym">rsmG</name>
    <name evidence="7" type="ordered locus">bpr_I2954</name>
</gene>
<keyword evidence="2 6" id="KW-0698">rRNA processing</keyword>
<comment type="caution">
    <text evidence="6">Lacks conserved residue(s) required for the propagation of feature annotation.</text>
</comment>
<dbReference type="HOGENOM" id="CLU_065341_0_2_9"/>
<sequence>MMRNKYSQMLKDLKSFNVELSDKQLEQFDKYYELLIKWNEVMNLTAITDFDDVCKLHFVDSISAVQYFDFSDKEYSLIDIGTGAGFPGIPLKIVFPNLHITLFDSLNKRLKFLDEVIDTLGLNESGSIVTLHGRAEDYSSSKSKDSLRESFDLVVSRAVANMSTLCEYCLPYVKVGGNFIAYKSEKASDELQKAKGAIHLLGGKLISSDEFLLPNTDINRTICIVNKIEPTSKKYPRKAGVPSKEPL</sequence>